<dbReference type="VEuPathDB" id="GiardiaDB:GL50803_3467"/>
<protein>
    <submittedName>
        <fullName evidence="2">Uncharacterized protein</fullName>
    </submittedName>
</protein>
<comment type="caution">
    <text evidence="2">The sequence shown here is derived from an EMBL/GenBank/DDBJ whole genome shotgun (WGS) entry which is preliminary data.</text>
</comment>
<feature type="compositionally biased region" description="Polar residues" evidence="1">
    <location>
        <begin position="112"/>
        <end position="138"/>
    </location>
</feature>
<dbReference type="AlphaFoldDB" id="D3KGA0"/>
<evidence type="ECO:0000313" key="3">
    <source>
        <dbReference type="Proteomes" id="UP000001548"/>
    </source>
</evidence>
<dbReference type="OMA" id="RITDCYT"/>
<proteinExistence type="predicted"/>
<reference evidence="2 3" key="1">
    <citation type="journal article" date="2007" name="Science">
        <title>Genomic minimalism in the early diverging intestinal parasite Giardia lamblia.</title>
        <authorList>
            <person name="Morrison H.G."/>
            <person name="McArthur A.G."/>
            <person name="Gillin F.D."/>
            <person name="Aley S.B."/>
            <person name="Adam R.D."/>
            <person name="Olsen G.J."/>
            <person name="Best A.A."/>
            <person name="Cande W.Z."/>
            <person name="Chen F."/>
            <person name="Cipriano M.J."/>
            <person name="Davids B.J."/>
            <person name="Dawson S.C."/>
            <person name="Elmendorf H.G."/>
            <person name="Hehl A.B."/>
            <person name="Holder M.E."/>
            <person name="Huse S.M."/>
            <person name="Kim U.U."/>
            <person name="Lasek-Nesselquist E."/>
            <person name="Manning G."/>
            <person name="Nigam A."/>
            <person name="Nixon J.E."/>
            <person name="Palm D."/>
            <person name="Passamaneck N.E."/>
            <person name="Prabhu A."/>
            <person name="Reich C.I."/>
            <person name="Reiner D.S."/>
            <person name="Samuelson J."/>
            <person name="Svard S.G."/>
            <person name="Sogin M.L."/>
        </authorList>
    </citation>
    <scope>NUCLEOTIDE SEQUENCE [LARGE SCALE GENOMIC DNA]</scope>
    <source>
        <strain evidence="2 3">WB C6</strain>
    </source>
</reference>
<keyword evidence="3" id="KW-1185">Reference proteome</keyword>
<evidence type="ECO:0000313" key="2">
    <source>
        <dbReference type="EMBL" id="KAE8303841.1"/>
    </source>
</evidence>
<dbReference type="Proteomes" id="UP000001548">
    <property type="component" value="Unassembled WGS sequence"/>
</dbReference>
<name>D3KGA0_GIAIC</name>
<gene>
    <name evidence="2" type="ORF">GL50803_003467</name>
</gene>
<feature type="region of interest" description="Disordered" evidence="1">
    <location>
        <begin position="112"/>
        <end position="190"/>
    </location>
</feature>
<organism evidence="2 3">
    <name type="scientific">Giardia intestinalis (strain ATCC 50803 / WB clone C6)</name>
    <name type="common">Giardia lamblia</name>
    <dbReference type="NCBI Taxonomy" id="184922"/>
    <lineage>
        <taxon>Eukaryota</taxon>
        <taxon>Metamonada</taxon>
        <taxon>Diplomonadida</taxon>
        <taxon>Hexamitidae</taxon>
        <taxon>Giardiinae</taxon>
        <taxon>Giardia</taxon>
    </lineage>
</organism>
<evidence type="ECO:0000256" key="1">
    <source>
        <dbReference type="SAM" id="MobiDB-lite"/>
    </source>
</evidence>
<dbReference type="HOGENOM" id="CLU_869997_0_0_1"/>
<dbReference type="EMBL" id="AACB03000002">
    <property type="protein sequence ID" value="KAE8303841.1"/>
    <property type="molecule type" value="Genomic_DNA"/>
</dbReference>
<accession>D3KGA0</accession>
<sequence length="320" mass="34278">MAATSSAINGTCLHNQALRDEPSGQLAFSESPTVFSGANPVSGSATATRIAFSSQPLAPVVPTCNPSLFFTQAPNLSSPLTCSSNATASSSPLIFSRNKRAVSQFSITRALPLTTTSPEKPTAGSHSESGGINLSISVPPSKKTGGSLEVTLRRRKRAQSTAYGRDGRRGQPLKGPNGEPHQTTEKLQSSHIPYPSTDGQNQLQGHSALVGVHYRPSARATKFVADNTEHIDNRLLSRTITSVIARMFPAKADRITDCYTKLSKLSSGSKKLVENNLLNTRLFHAYYKLSLKDGVGNLIVPNNVTTLEAYISFLEAHLCR</sequence>